<evidence type="ECO:0000313" key="4">
    <source>
        <dbReference type="EMBL" id="KFD46625.1"/>
    </source>
</evidence>
<dbReference type="Gene3D" id="2.60.11.10">
    <property type="entry name" value="Cytochrome c oxidase, subunit Vb"/>
    <property type="match status" value="1"/>
</dbReference>
<dbReference type="Proteomes" id="UP000030758">
    <property type="component" value="Unassembled WGS sequence"/>
</dbReference>
<feature type="binding site" evidence="3">
    <location>
        <position position="104"/>
    </location>
    <ligand>
        <name>Zn(2+)</name>
        <dbReference type="ChEBI" id="CHEBI:29105"/>
    </ligand>
</feature>
<dbReference type="OrthoDB" id="10249250at2759"/>
<dbReference type="Proteomes" id="UP000030764">
    <property type="component" value="Unassembled WGS sequence"/>
</dbReference>
<dbReference type="InterPro" id="IPR002124">
    <property type="entry name" value="Cyt_c_oxidase_su5b"/>
</dbReference>
<feature type="binding site" evidence="3">
    <location>
        <position position="84"/>
    </location>
    <ligand>
        <name>Zn(2+)</name>
        <dbReference type="ChEBI" id="CHEBI:29105"/>
    </ligand>
</feature>
<reference evidence="5 6" key="1">
    <citation type="journal article" date="2014" name="Nat. Genet.">
        <title>Genome and transcriptome of the porcine whipworm Trichuris suis.</title>
        <authorList>
            <person name="Jex A.R."/>
            <person name="Nejsum P."/>
            <person name="Schwarz E.M."/>
            <person name="Hu L."/>
            <person name="Young N.D."/>
            <person name="Hall R.S."/>
            <person name="Korhonen P.K."/>
            <person name="Liao S."/>
            <person name="Thamsborg S."/>
            <person name="Xia J."/>
            <person name="Xu P."/>
            <person name="Wang S."/>
            <person name="Scheerlinck J.P."/>
            <person name="Hofmann A."/>
            <person name="Sternberg P.W."/>
            <person name="Wang J."/>
            <person name="Gasser R.B."/>
        </authorList>
    </citation>
    <scope>NUCLEOTIDE SEQUENCE [LARGE SCALE GENOMIC DNA]</scope>
    <source>
        <strain evidence="5">DCEP-RM93F</strain>
        <strain evidence="4">DCEP-RM93M</strain>
    </source>
</reference>
<keyword evidence="1 3" id="KW-0479">Metal-binding</keyword>
<organism evidence="5">
    <name type="scientific">Trichuris suis</name>
    <name type="common">pig whipworm</name>
    <dbReference type="NCBI Taxonomy" id="68888"/>
    <lineage>
        <taxon>Eukaryota</taxon>
        <taxon>Metazoa</taxon>
        <taxon>Ecdysozoa</taxon>
        <taxon>Nematoda</taxon>
        <taxon>Enoplea</taxon>
        <taxon>Dorylaimia</taxon>
        <taxon>Trichinellida</taxon>
        <taxon>Trichuridae</taxon>
        <taxon>Trichuris</taxon>
    </lineage>
</organism>
<dbReference type="GO" id="GO:0045277">
    <property type="term" value="C:respiratory chain complex IV"/>
    <property type="evidence" value="ECO:0007669"/>
    <property type="project" value="InterPro"/>
</dbReference>
<proteinExistence type="predicted"/>
<dbReference type="InterPro" id="IPR036972">
    <property type="entry name" value="Cyt_c_oxidase_su5b_sf"/>
</dbReference>
<dbReference type="EMBL" id="KL367621">
    <property type="protein sequence ID" value="KFD61518.1"/>
    <property type="molecule type" value="Genomic_DNA"/>
</dbReference>
<feature type="non-terminal residue" evidence="5">
    <location>
        <position position="120"/>
    </location>
</feature>
<evidence type="ECO:0000313" key="6">
    <source>
        <dbReference type="Proteomes" id="UP000030764"/>
    </source>
</evidence>
<evidence type="ECO:0000256" key="3">
    <source>
        <dbReference type="PIRSR" id="PIRSR602124-1"/>
    </source>
</evidence>
<evidence type="ECO:0000256" key="2">
    <source>
        <dbReference type="ARBA" id="ARBA00022833"/>
    </source>
</evidence>
<sequence length="120" mass="13675">MILAGIVALRSTCVFRQLQRLESSFSQVFRTEDVTMAMKKKHLYDRIMGDDRYESRIYVQAPGTTDSPNVIVSSVTQRIVGCLCSPNEAHAKYMVLEKGKTKQCACGYWFQLVDEDPEPF</sequence>
<protein>
    <recommendedName>
        <fullName evidence="7">Cytochrome c oxidase subunit Vb</fullName>
    </recommendedName>
</protein>
<dbReference type="PANTHER" id="PTHR10122:SF0">
    <property type="entry name" value="CYTOCHROME C OXIDASE SUBUNIT 5B, ISOFORM A-RELATED"/>
    <property type="match status" value="1"/>
</dbReference>
<dbReference type="GO" id="GO:0046872">
    <property type="term" value="F:metal ion binding"/>
    <property type="evidence" value="ECO:0007669"/>
    <property type="project" value="UniProtKB-KW"/>
</dbReference>
<dbReference type="GO" id="GO:0005740">
    <property type="term" value="C:mitochondrial envelope"/>
    <property type="evidence" value="ECO:0007669"/>
    <property type="project" value="InterPro"/>
</dbReference>
<dbReference type="EMBL" id="KL363360">
    <property type="protein sequence ID" value="KFD46625.1"/>
    <property type="molecule type" value="Genomic_DNA"/>
</dbReference>
<evidence type="ECO:0008006" key="7">
    <source>
        <dbReference type="Google" id="ProtNLM"/>
    </source>
</evidence>
<feature type="binding site" evidence="3">
    <location>
        <position position="106"/>
    </location>
    <ligand>
        <name>Zn(2+)</name>
        <dbReference type="ChEBI" id="CHEBI:29105"/>
    </ligand>
</feature>
<keyword evidence="2 3" id="KW-0862">Zinc</keyword>
<gene>
    <name evidence="4" type="ORF">M513_12480</name>
    <name evidence="5" type="ORF">M514_12480</name>
</gene>
<evidence type="ECO:0000256" key="1">
    <source>
        <dbReference type="ARBA" id="ARBA00022723"/>
    </source>
</evidence>
<accession>A0A085MWC2</accession>
<evidence type="ECO:0000313" key="5">
    <source>
        <dbReference type="EMBL" id="KFD61518.1"/>
    </source>
</evidence>
<dbReference type="PANTHER" id="PTHR10122">
    <property type="entry name" value="CYTOCHROME C OXIDASE SUBUNIT 5B, MITOCHONDRIAL"/>
    <property type="match status" value="1"/>
</dbReference>
<dbReference type="PROSITE" id="PS51359">
    <property type="entry name" value="COX5B_2"/>
    <property type="match status" value="1"/>
</dbReference>
<dbReference type="AlphaFoldDB" id="A0A085MWC2"/>
<name>A0A085MWC2_9BILA</name>
<keyword evidence="6" id="KW-1185">Reference proteome</keyword>
<feature type="binding site" evidence="3">
    <location>
        <position position="82"/>
    </location>
    <ligand>
        <name>Zn(2+)</name>
        <dbReference type="ChEBI" id="CHEBI:29105"/>
    </ligand>
</feature>
<dbReference type="GO" id="GO:0006123">
    <property type="term" value="P:mitochondrial electron transport, cytochrome c to oxygen"/>
    <property type="evidence" value="ECO:0007669"/>
    <property type="project" value="InterPro"/>
</dbReference>
<dbReference type="SUPFAM" id="SSF57802">
    <property type="entry name" value="Rubredoxin-like"/>
    <property type="match status" value="1"/>
</dbReference>